<dbReference type="Proteomes" id="UP000557392">
    <property type="component" value="Unassembled WGS sequence"/>
</dbReference>
<organism evidence="3 4">
    <name type="scientific">Sphingomonas kyeonggiensis</name>
    <dbReference type="NCBI Taxonomy" id="1268553"/>
    <lineage>
        <taxon>Bacteria</taxon>
        <taxon>Pseudomonadati</taxon>
        <taxon>Pseudomonadota</taxon>
        <taxon>Alphaproteobacteria</taxon>
        <taxon>Sphingomonadales</taxon>
        <taxon>Sphingomonadaceae</taxon>
        <taxon>Sphingomonas</taxon>
    </lineage>
</organism>
<comment type="caution">
    <text evidence="3">The sequence shown here is derived from an EMBL/GenBank/DDBJ whole genome shotgun (WGS) entry which is preliminary data.</text>
</comment>
<gene>
    <name evidence="3" type="ORF">GGR46_001037</name>
</gene>
<dbReference type="EMBL" id="JACIEH010000001">
    <property type="protein sequence ID" value="MBB4097504.1"/>
    <property type="molecule type" value="Genomic_DNA"/>
</dbReference>
<reference evidence="3 4" key="1">
    <citation type="submission" date="2020-08" db="EMBL/GenBank/DDBJ databases">
        <title>Genomic Encyclopedia of Type Strains, Phase IV (KMG-IV): sequencing the most valuable type-strain genomes for metagenomic binning, comparative biology and taxonomic classification.</title>
        <authorList>
            <person name="Goeker M."/>
        </authorList>
    </citation>
    <scope>NUCLEOTIDE SEQUENCE [LARGE SCALE GENOMIC DNA]</scope>
    <source>
        <strain evidence="3 4">DSM 101806</strain>
    </source>
</reference>
<feature type="chain" id="PRO_5031095690" description="MORN repeat protein" evidence="2">
    <location>
        <begin position="23"/>
        <end position="318"/>
    </location>
</feature>
<evidence type="ECO:0000256" key="2">
    <source>
        <dbReference type="SAM" id="SignalP"/>
    </source>
</evidence>
<evidence type="ECO:0000313" key="4">
    <source>
        <dbReference type="Proteomes" id="UP000557392"/>
    </source>
</evidence>
<accession>A0A7W6NUW9</accession>
<keyword evidence="4" id="KW-1185">Reference proteome</keyword>
<feature type="region of interest" description="Disordered" evidence="1">
    <location>
        <begin position="275"/>
        <end position="318"/>
    </location>
</feature>
<feature type="region of interest" description="Disordered" evidence="1">
    <location>
        <begin position="220"/>
        <end position="244"/>
    </location>
</feature>
<feature type="signal peptide" evidence="2">
    <location>
        <begin position="1"/>
        <end position="22"/>
    </location>
</feature>
<keyword evidence="2" id="KW-0732">Signal</keyword>
<evidence type="ECO:0000256" key="1">
    <source>
        <dbReference type="SAM" id="MobiDB-lite"/>
    </source>
</evidence>
<dbReference type="RefSeq" id="WP_183995193.1">
    <property type="nucleotide sequence ID" value="NZ_JACIEH010000001.1"/>
</dbReference>
<proteinExistence type="predicted"/>
<evidence type="ECO:0000313" key="3">
    <source>
        <dbReference type="EMBL" id="MBB4097504.1"/>
    </source>
</evidence>
<evidence type="ECO:0008006" key="5">
    <source>
        <dbReference type="Google" id="ProtNLM"/>
    </source>
</evidence>
<dbReference type="AlphaFoldDB" id="A0A7W6NUW9"/>
<sequence length="318" mass="35088">MFRAAALTALAAAVLMPFATLAADREDGGLAPDFEGQVAYFGNYTGKTSVTADLRRREQTPCPYPDQRCYQQVVGGGVKVVLSFDGEHVTGFYYSVGGFEGPNGLREGTLIGRRTSVGCELYEADGTMWQATTCGSKGFQGQIVSVRGIPKQSEVTFSTVGMFVRDTGWITRLGEEEARRDRRINWLTQRLDGAGTPESRFRAAIELDSFSRHFRGIDMGRVSEPTQSGKPRKNREWYLDSSYTRPDGSTGNVRGVIFNDRIRCIQWDDEGCGPIHPPADFPKPRLDDDGGWLSRSPAPIVPSDTRPAPKPRGTGERY</sequence>
<name>A0A7W6NUW9_9SPHN</name>
<protein>
    <recommendedName>
        <fullName evidence="5">MORN repeat protein</fullName>
    </recommendedName>
</protein>